<evidence type="ECO:0008006" key="3">
    <source>
        <dbReference type="Google" id="ProtNLM"/>
    </source>
</evidence>
<reference evidence="1 2" key="1">
    <citation type="journal article" date="2016" name="Nat. Commun.">
        <title>Thousands of microbial genomes shed light on interconnected biogeochemical processes in an aquifer system.</title>
        <authorList>
            <person name="Anantharaman K."/>
            <person name="Brown C.T."/>
            <person name="Hug L.A."/>
            <person name="Sharon I."/>
            <person name="Castelle C.J."/>
            <person name="Probst A.J."/>
            <person name="Thomas B.C."/>
            <person name="Singh A."/>
            <person name="Wilkins M.J."/>
            <person name="Karaoz U."/>
            <person name="Brodie E.L."/>
            <person name="Williams K.H."/>
            <person name="Hubbard S.S."/>
            <person name="Banfield J.F."/>
        </authorList>
    </citation>
    <scope>NUCLEOTIDE SEQUENCE [LARGE SCALE GENOMIC DNA]</scope>
</reference>
<name>A0A1F5EE58_9BACT</name>
<proteinExistence type="predicted"/>
<sequence length="1324" mass="152473">MPEELSPVPKEAMQFDLKKKKEWTKSVSEHEYFESLGSSEDEIKSKLESFTNLNDYLRFFKKLESPDGRKFSRTLGTEAFERLKQSSLENIVELISSGYEEKVKEKSKGGYRRTWGRDEREYYHPGEERERVSFQTIDQVVNAVGNSTILSFDEKSLMIKELVTKLPLYLIEMPGYAQKPGYYPRGVSEEEPIHSEKVEAHIFKKIHEGLIEPTVVENLAQQFIDSFEKGKLNFTDLVMRDRLTQKDFNPYLFDFLLGSRTLREYLISNTEEIKSNTVSQFAEMFSKETTEEERINRRRHIHSAFEQFDRALKYFVDEETKTQLAEIAKKSADEIFEQVDRFLLEKNEYFAKSVIKSNLLQEEEPKEGESPALNSDQRFLKKLEEHLDRKQITSEKLKGQIIEFAQFVRSAEQFFKKINAPIIYPNVIKDWFNFENFQKIYSQENPREVMDKFLNNPEVFVCMQTVNRSLKYEAFVDFDCVIGNIQALREEGFRRVFLERASHDLHSYNTEQVIADILSVAEKLQLNQETIKNIAQKVIITLIENGEISNFEEVWNQRKRFTVEDDFLQSEETKNAYILGLSKNLVKGNIYGIEQFMKIQSMFELSDQDLVRDDLSEAYRKGLKAAVMESQRQEPVSNSDNLRQVSWYLELSNKFGASSDSIMESEGLKEALDTFTYLFVSGYMAKEGELEGVVEIFSKNPEYFKAYGVDIEKFYENFKDYDKLEKITSYGDKTLRIKILCMILTSPDPEKKIEMLYQYDEKIKELLSPQSPLFNYADKIIASILSSSEPEEEINRYSSIFLNGLSKFYQKCAKIVQVNLGAALAEGHSDADVTPALLEIYGPGKIPEDTTFSALSADDKLKVLENILKRSEVLSQHYGYIADERNREWIGSFYHGGVVDASQEINVLRDAGTMVHGTQLADLSAILRNGNIAGECILQKSKLDHAPFHVDFTEVTQKEMHYQQRDSLRSMSGAGYGDGLVLIYQTRDNQIEDIEGKELEKEGLIDQVYSYNLGRWPEKSSRPDLARVGGGRHSGILGAIPSIEISAIIVNKEKVVSEKRDYSDYISNTKMQIVENGFYIPVLDADGHLLFTPEEFDEETKKYKIYETVNAAVKDPDFYKKVLAEKYNPDFVKLLQSLPTMEGQGGVHRFTREAHMEKAVAYIDEINKKGYDLEGKQVVLMKLAAKLHDIGKVAGGVQFLDNTTVAQEIIRKSIKGVTESDLRLILLLIREDELLGNLLMSTNLDAKGKVVSTNIELKDKFLKLFQSVDPDLSEAENNHWSEMYRKMMICLYKADVMAIDDGEIYKKDKWAVDEKLKALELDFV</sequence>
<accession>A0A1F5EE58</accession>
<evidence type="ECO:0000313" key="2">
    <source>
        <dbReference type="Proteomes" id="UP000176451"/>
    </source>
</evidence>
<comment type="caution">
    <text evidence="1">The sequence shown here is derived from an EMBL/GenBank/DDBJ whole genome shotgun (WGS) entry which is preliminary data.</text>
</comment>
<dbReference type="EMBL" id="MEZV01000056">
    <property type="protein sequence ID" value="OGD65570.1"/>
    <property type="molecule type" value="Genomic_DNA"/>
</dbReference>
<evidence type="ECO:0000313" key="1">
    <source>
        <dbReference type="EMBL" id="OGD65570.1"/>
    </source>
</evidence>
<dbReference type="STRING" id="1797469.A3F08_02795"/>
<gene>
    <name evidence="1" type="ORF">A3F08_02795</name>
</gene>
<dbReference type="Proteomes" id="UP000176451">
    <property type="component" value="Unassembled WGS sequence"/>
</dbReference>
<organism evidence="1 2">
    <name type="scientific">Candidatus Berkelbacteria bacterium RIFCSPHIGHO2_12_FULL_36_9</name>
    <dbReference type="NCBI Taxonomy" id="1797469"/>
    <lineage>
        <taxon>Bacteria</taxon>
        <taxon>Candidatus Berkelbacteria</taxon>
    </lineage>
</organism>
<protein>
    <recommendedName>
        <fullName evidence="3">HD domain-containing protein</fullName>
    </recommendedName>
</protein>